<dbReference type="InterPro" id="IPR018076">
    <property type="entry name" value="T2SS_GspF_dom"/>
</dbReference>
<keyword evidence="3" id="KW-1003">Cell membrane</keyword>
<keyword evidence="5 8" id="KW-0812">Transmembrane</keyword>
<dbReference type="InterPro" id="IPR042094">
    <property type="entry name" value="T2SS_GspF_sf"/>
</dbReference>
<accession>A0A2H0W4K9</accession>
<dbReference type="EMBL" id="PEZY01000005">
    <property type="protein sequence ID" value="PIS06244.1"/>
    <property type="molecule type" value="Genomic_DNA"/>
</dbReference>
<dbReference type="PANTHER" id="PTHR30012">
    <property type="entry name" value="GENERAL SECRETION PATHWAY PROTEIN"/>
    <property type="match status" value="1"/>
</dbReference>
<comment type="caution">
    <text evidence="10">The sequence shown here is derived from an EMBL/GenBank/DDBJ whole genome shotgun (WGS) entry which is preliminary data.</text>
</comment>
<dbReference type="Proteomes" id="UP000229056">
    <property type="component" value="Unassembled WGS sequence"/>
</dbReference>
<evidence type="ECO:0000256" key="1">
    <source>
        <dbReference type="ARBA" id="ARBA00004429"/>
    </source>
</evidence>
<keyword evidence="4" id="KW-0997">Cell inner membrane</keyword>
<dbReference type="AlphaFoldDB" id="A0A2H0W4K9"/>
<evidence type="ECO:0000256" key="4">
    <source>
        <dbReference type="ARBA" id="ARBA00022519"/>
    </source>
</evidence>
<evidence type="ECO:0000256" key="7">
    <source>
        <dbReference type="ARBA" id="ARBA00023136"/>
    </source>
</evidence>
<dbReference type="GO" id="GO:0015628">
    <property type="term" value="P:protein secretion by the type II secretion system"/>
    <property type="evidence" value="ECO:0007669"/>
    <property type="project" value="TreeGrafter"/>
</dbReference>
<dbReference type="PANTHER" id="PTHR30012:SF7">
    <property type="entry name" value="PROTEIN TRANSPORT PROTEIN HOFC HOMOLOG"/>
    <property type="match status" value="1"/>
</dbReference>
<feature type="transmembrane region" description="Helical" evidence="8">
    <location>
        <begin position="376"/>
        <end position="397"/>
    </location>
</feature>
<dbReference type="FunFam" id="1.20.81.30:FF:000001">
    <property type="entry name" value="Type II secretion system protein F"/>
    <property type="match status" value="2"/>
</dbReference>
<dbReference type="GO" id="GO:0005886">
    <property type="term" value="C:plasma membrane"/>
    <property type="evidence" value="ECO:0007669"/>
    <property type="project" value="UniProtKB-SubCell"/>
</dbReference>
<dbReference type="PRINTS" id="PR00812">
    <property type="entry name" value="BCTERIALGSPF"/>
</dbReference>
<proteinExistence type="inferred from homology"/>
<keyword evidence="7 8" id="KW-0472">Membrane</keyword>
<keyword evidence="6 8" id="KW-1133">Transmembrane helix</keyword>
<dbReference type="Gene3D" id="1.20.81.30">
    <property type="entry name" value="Type II secretion system (T2SS), domain F"/>
    <property type="match status" value="2"/>
</dbReference>
<evidence type="ECO:0000259" key="9">
    <source>
        <dbReference type="Pfam" id="PF00482"/>
    </source>
</evidence>
<feature type="transmembrane region" description="Helical" evidence="8">
    <location>
        <begin position="169"/>
        <end position="191"/>
    </location>
</feature>
<name>A0A2H0W4K9_9BACT</name>
<evidence type="ECO:0000256" key="5">
    <source>
        <dbReference type="ARBA" id="ARBA00022692"/>
    </source>
</evidence>
<evidence type="ECO:0000256" key="6">
    <source>
        <dbReference type="ARBA" id="ARBA00022989"/>
    </source>
</evidence>
<evidence type="ECO:0000256" key="2">
    <source>
        <dbReference type="ARBA" id="ARBA00005745"/>
    </source>
</evidence>
<protein>
    <recommendedName>
        <fullName evidence="9">Type II secretion system protein GspF domain-containing protein</fullName>
    </recommendedName>
</protein>
<evidence type="ECO:0000256" key="3">
    <source>
        <dbReference type="ARBA" id="ARBA00022475"/>
    </source>
</evidence>
<dbReference type="InterPro" id="IPR003004">
    <property type="entry name" value="GspF/PilC"/>
</dbReference>
<comment type="subcellular location">
    <subcellularLocation>
        <location evidence="1">Cell inner membrane</location>
        <topology evidence="1">Multi-pass membrane protein</topology>
    </subcellularLocation>
</comment>
<sequence length="403" mass="44657">MSLFSYKAKNLNNQLVEGEIDAISEDVVVSLLLEKSLSVISIKKQTAKDFENQMMGFLNRIKTKEKVIFFRQLSVMIDANLPIVKALRILVKQAGNKYFKAIISGIADEVDGGAKLSQAMALYPNVFSDFYTNIVGSGETSGRLSEVMSYLADQQEKDYDLQSKVKGAMIYPAFILSGLVIVGIVVMVFVVPQMTQMLRESGVKLPLMTRILLGTSDFFKDYWYVVVIGILSVLGGFWFTVNKTVSGRRIFDLFKIRVPVFGKIATYVYVVRITRSLNTLLKGGVPASKALRVVRRVVGNTVYDRMLEQAISDVDEGSSLADSIVANRYVPVLVSQMISVGEETGKLEEVLEKLTEFYGREIDNSVANLSVLIEPIIMIFLGIVVGGFVAAVIMPIWQLSAAF</sequence>
<evidence type="ECO:0000313" key="11">
    <source>
        <dbReference type="Proteomes" id="UP000229056"/>
    </source>
</evidence>
<feature type="transmembrane region" description="Helical" evidence="8">
    <location>
        <begin position="222"/>
        <end position="241"/>
    </location>
</feature>
<reference evidence="11" key="1">
    <citation type="submission" date="2017-09" db="EMBL/GenBank/DDBJ databases">
        <title>Depth-based differentiation of microbial function through sediment-hosted aquifers and enrichment of novel symbionts in the deep terrestrial subsurface.</title>
        <authorList>
            <person name="Probst A.J."/>
            <person name="Ladd B."/>
            <person name="Jarett J.K."/>
            <person name="Geller-Mcgrath D.E."/>
            <person name="Sieber C.M.K."/>
            <person name="Emerson J.B."/>
            <person name="Anantharaman K."/>
            <person name="Thomas B.C."/>
            <person name="Malmstrom R."/>
            <person name="Stieglmeier M."/>
            <person name="Klingl A."/>
            <person name="Woyke T."/>
            <person name="Ryan C.M."/>
            <person name="Banfield J.F."/>
        </authorList>
    </citation>
    <scope>NUCLEOTIDE SEQUENCE [LARGE SCALE GENOMIC DNA]</scope>
</reference>
<comment type="similarity">
    <text evidence="2">Belongs to the GSP F family.</text>
</comment>
<evidence type="ECO:0000313" key="10">
    <source>
        <dbReference type="EMBL" id="PIS06244.1"/>
    </source>
</evidence>
<dbReference type="Pfam" id="PF00482">
    <property type="entry name" value="T2SSF"/>
    <property type="match status" value="2"/>
</dbReference>
<organism evidence="10 11">
    <name type="scientific">Candidatus Buchananbacteria bacterium CG10_big_fil_rev_8_21_14_0_10_33_19</name>
    <dbReference type="NCBI Taxonomy" id="1974525"/>
    <lineage>
        <taxon>Bacteria</taxon>
        <taxon>Candidatus Buchananiibacteriota</taxon>
    </lineage>
</organism>
<gene>
    <name evidence="10" type="ORF">COT80_01585</name>
</gene>
<feature type="domain" description="Type II secretion system protein GspF" evidence="9">
    <location>
        <begin position="69"/>
        <end position="192"/>
    </location>
</feature>
<feature type="domain" description="Type II secretion system protein GspF" evidence="9">
    <location>
        <begin position="274"/>
        <end position="395"/>
    </location>
</feature>
<evidence type="ECO:0000256" key="8">
    <source>
        <dbReference type="SAM" id="Phobius"/>
    </source>
</evidence>